<evidence type="ECO:0000313" key="1">
    <source>
        <dbReference type="RefSeq" id="XP_059604815.1"/>
    </source>
</evidence>
<reference evidence="1" key="2">
    <citation type="submission" date="2025-08" db="UniProtKB">
        <authorList>
            <consortium name="RefSeq"/>
        </authorList>
    </citation>
    <scope>IDENTIFICATION</scope>
</reference>
<protein>
    <submittedName>
        <fullName evidence="1">Uncharacterized protein</fullName>
    </submittedName>
</protein>
<proteinExistence type="predicted"/>
<reference evidence="1" key="1">
    <citation type="submission" date="2025-02" db="EMBL/GenBank/DDBJ databases">
        <authorList>
            <consortium name="NCBI Genome Project"/>
        </authorList>
    </citation>
    <scope>NUCLEOTIDE SEQUENCE</scope>
</reference>
<dbReference type="VEuPathDB" id="FungiDB:An16g05630"/>
<gene>
    <name evidence="1" type="ORF">An16g05630</name>
</gene>
<dbReference type="AlphaFoldDB" id="A0AAJ8BZ03"/>
<dbReference type="RefSeq" id="XP_059604815.1">
    <property type="nucleotide sequence ID" value="XM_059745162.1"/>
</dbReference>
<accession>A0AAJ8BZ03</accession>
<name>A0AAJ8BZ03_ASPNG</name>
<sequence length="96" mass="10751">MAVEGLEELSRVLLPASIRGPRPLEPAARSRLIGHRRPGRRARFPAEGAVAMLYHHPAQGFEFSPPSHGGAINCWWWCLFGTTDAVFPIKHQRSLR</sequence>
<dbReference type="GeneID" id="84593439"/>
<organism evidence="1">
    <name type="scientific">Aspergillus niger</name>
    <dbReference type="NCBI Taxonomy" id="5061"/>
    <lineage>
        <taxon>Eukaryota</taxon>
        <taxon>Fungi</taxon>
        <taxon>Dikarya</taxon>
        <taxon>Ascomycota</taxon>
        <taxon>Pezizomycotina</taxon>
        <taxon>Eurotiomycetes</taxon>
        <taxon>Eurotiomycetidae</taxon>
        <taxon>Eurotiales</taxon>
        <taxon>Aspergillaceae</taxon>
        <taxon>Aspergillus</taxon>
        <taxon>Aspergillus subgen. Circumdati</taxon>
    </lineage>
</organism>
<dbReference type="KEGG" id="ang:An16g05630"/>